<keyword evidence="3" id="KW-1185">Reference proteome</keyword>
<protein>
    <submittedName>
        <fullName evidence="2">Uncharacterized protein</fullName>
    </submittedName>
</protein>
<feature type="region of interest" description="Disordered" evidence="1">
    <location>
        <begin position="1"/>
        <end position="74"/>
    </location>
</feature>
<accession>A0A182IFA0</accession>
<organism evidence="2 3">
    <name type="scientific">Anopheles arabiensis</name>
    <name type="common">Mosquito</name>
    <dbReference type="NCBI Taxonomy" id="7173"/>
    <lineage>
        <taxon>Eukaryota</taxon>
        <taxon>Metazoa</taxon>
        <taxon>Ecdysozoa</taxon>
        <taxon>Arthropoda</taxon>
        <taxon>Hexapoda</taxon>
        <taxon>Insecta</taxon>
        <taxon>Pterygota</taxon>
        <taxon>Neoptera</taxon>
        <taxon>Endopterygota</taxon>
        <taxon>Diptera</taxon>
        <taxon>Nematocera</taxon>
        <taxon>Culicoidea</taxon>
        <taxon>Culicidae</taxon>
        <taxon>Anophelinae</taxon>
        <taxon>Anopheles</taxon>
    </lineage>
</organism>
<reference evidence="2" key="1">
    <citation type="submission" date="2022-08" db="UniProtKB">
        <authorList>
            <consortium name="EnsemblMetazoa"/>
        </authorList>
    </citation>
    <scope>IDENTIFICATION</scope>
    <source>
        <strain evidence="2">Dongola</strain>
    </source>
</reference>
<proteinExistence type="predicted"/>
<dbReference type="Proteomes" id="UP000075840">
    <property type="component" value="Unassembled WGS sequence"/>
</dbReference>
<evidence type="ECO:0000256" key="1">
    <source>
        <dbReference type="SAM" id="MobiDB-lite"/>
    </source>
</evidence>
<dbReference type="EnsemblMetazoa" id="AARA014169-RA">
    <property type="protein sequence ID" value="AARA014169-PA"/>
    <property type="gene ID" value="AARA014169"/>
</dbReference>
<evidence type="ECO:0000313" key="3">
    <source>
        <dbReference type="Proteomes" id="UP000075840"/>
    </source>
</evidence>
<sequence>MRDIDADSHQREDREQSKAGREKETNKSENVNSLRPPSRLHPHSPPSASARVGACDPNPSGRTQSRRRGHNGVK</sequence>
<evidence type="ECO:0000313" key="2">
    <source>
        <dbReference type="EnsemblMetazoa" id="AARA014169-PA"/>
    </source>
</evidence>
<dbReference type="EMBL" id="APCN01000827">
    <property type="status" value="NOT_ANNOTATED_CDS"/>
    <property type="molecule type" value="Genomic_DNA"/>
</dbReference>
<feature type="compositionally biased region" description="Basic residues" evidence="1">
    <location>
        <begin position="64"/>
        <end position="74"/>
    </location>
</feature>
<name>A0A182IFA0_ANOAR</name>
<feature type="compositionally biased region" description="Basic and acidic residues" evidence="1">
    <location>
        <begin position="1"/>
        <end position="27"/>
    </location>
</feature>
<dbReference type="VEuPathDB" id="VectorBase:AARA014169"/>
<dbReference type="AlphaFoldDB" id="A0A182IFA0"/>